<comment type="caution">
    <text evidence="2">The sequence shown here is derived from an EMBL/GenBank/DDBJ whole genome shotgun (WGS) entry which is preliminary data.</text>
</comment>
<feature type="signal peptide" evidence="1">
    <location>
        <begin position="1"/>
        <end position="24"/>
    </location>
</feature>
<dbReference type="AlphaFoldDB" id="A0A3E5B1N6"/>
<protein>
    <submittedName>
        <fullName evidence="2">DUF3244 domain-containing protein</fullName>
    </submittedName>
</protein>
<sequence length="122" mass="13257">MKALSFVLLGSLFLLQPTMLSINASVIANETSSVPTEEKKIRKPANIHLLKGETSTRSILPIVPGYIEDNQLYICFGTSIADEYLVVKDTESGEIVYSGTFTGNTLVIALTNLGESYTVEIV</sequence>
<feature type="chain" id="PRO_5017787426" evidence="1">
    <location>
        <begin position="25"/>
        <end position="122"/>
    </location>
</feature>
<evidence type="ECO:0000313" key="2">
    <source>
        <dbReference type="EMBL" id="RGN31508.1"/>
    </source>
</evidence>
<organism evidence="2 3">
    <name type="scientific">Bacteroides oleiciplenus</name>
    <dbReference type="NCBI Taxonomy" id="626931"/>
    <lineage>
        <taxon>Bacteria</taxon>
        <taxon>Pseudomonadati</taxon>
        <taxon>Bacteroidota</taxon>
        <taxon>Bacteroidia</taxon>
        <taxon>Bacteroidales</taxon>
        <taxon>Bacteroidaceae</taxon>
        <taxon>Bacteroides</taxon>
    </lineage>
</organism>
<dbReference type="Gene3D" id="2.60.40.3080">
    <property type="match status" value="1"/>
</dbReference>
<dbReference type="EMBL" id="QSUL01000018">
    <property type="protein sequence ID" value="RGN31508.1"/>
    <property type="molecule type" value="Genomic_DNA"/>
</dbReference>
<keyword evidence="1" id="KW-0732">Signal</keyword>
<proteinExistence type="predicted"/>
<accession>A0A3E5B1N6</accession>
<dbReference type="RefSeq" id="WP_117725416.1">
    <property type="nucleotide sequence ID" value="NZ_QSUL01000018.1"/>
</dbReference>
<evidence type="ECO:0000313" key="3">
    <source>
        <dbReference type="Proteomes" id="UP000260983"/>
    </source>
</evidence>
<dbReference type="Proteomes" id="UP000260983">
    <property type="component" value="Unassembled WGS sequence"/>
</dbReference>
<name>A0A3E5B1N6_9BACE</name>
<evidence type="ECO:0000256" key="1">
    <source>
        <dbReference type="SAM" id="SignalP"/>
    </source>
</evidence>
<gene>
    <name evidence="2" type="ORF">DXB65_20745</name>
</gene>
<reference evidence="2 3" key="1">
    <citation type="submission" date="2018-08" db="EMBL/GenBank/DDBJ databases">
        <title>A genome reference for cultivated species of the human gut microbiota.</title>
        <authorList>
            <person name="Zou Y."/>
            <person name="Xue W."/>
            <person name="Luo G."/>
        </authorList>
    </citation>
    <scope>NUCLEOTIDE SEQUENCE [LARGE SCALE GENOMIC DNA]</scope>
    <source>
        <strain evidence="2 3">OM05-15BH</strain>
    </source>
</reference>